<sequence length="252" mass="28325">MCTNSIVNISKRCHRRLTETRFSCDAIASAEPFIVNKQQWRSITNSASTTKYPKFYPPSHSHTFSTASSPPPRKGFLGWYLSKLDSHPLVTKSVTSSIIYAAADFTSQKMIASPSSYDLIRTLRMAGFGLLILGPSQHQWFNFLSKFLPKRDAGTTLKKILMGQTIFGPVINSIFFSYSAVLQGESGGEIVARLKRDLLPTLINGVLYWPTCDFITFKFVPVHLQPLVNSLFAYIWTIYLTHMANLKKVGKD</sequence>
<dbReference type="EMBL" id="JAAARO010000012">
    <property type="protein sequence ID" value="KAF5739464.1"/>
    <property type="molecule type" value="Genomic_DNA"/>
</dbReference>
<dbReference type="Pfam" id="PF04117">
    <property type="entry name" value="Mpv17_PMP22"/>
    <property type="match status" value="1"/>
</dbReference>
<evidence type="ECO:0000313" key="7">
    <source>
        <dbReference type="EMBL" id="KAF5739464.1"/>
    </source>
</evidence>
<comment type="caution">
    <text evidence="7">The sequence shown here is derived from an EMBL/GenBank/DDBJ whole genome shotgun (WGS) entry which is preliminary data.</text>
</comment>
<dbReference type="PANTHER" id="PTHR11266">
    <property type="entry name" value="PEROXISOMAL MEMBRANE PROTEIN 2, PXMP2 MPV17"/>
    <property type="match status" value="1"/>
</dbReference>
<dbReference type="OrthoDB" id="430207at2759"/>
<evidence type="ECO:0000256" key="2">
    <source>
        <dbReference type="ARBA" id="ARBA00006824"/>
    </source>
</evidence>
<evidence type="ECO:0000256" key="6">
    <source>
        <dbReference type="RuleBase" id="RU363053"/>
    </source>
</evidence>
<comment type="subcellular location">
    <subcellularLocation>
        <location evidence="1">Membrane</location>
        <topology evidence="1">Multi-pass membrane protein</topology>
    </subcellularLocation>
</comment>
<dbReference type="GO" id="GO:0016020">
    <property type="term" value="C:membrane"/>
    <property type="evidence" value="ECO:0007669"/>
    <property type="project" value="UniProtKB-SubCell"/>
</dbReference>
<evidence type="ECO:0000313" key="8">
    <source>
        <dbReference type="Proteomes" id="UP000593562"/>
    </source>
</evidence>
<accession>A0A7J7CZE7</accession>
<keyword evidence="3" id="KW-0812">Transmembrane</keyword>
<name>A0A7J7CZE7_TRIWF</name>
<dbReference type="InterPro" id="IPR007248">
    <property type="entry name" value="Mpv17_PMP22"/>
</dbReference>
<organism evidence="7 8">
    <name type="scientific">Tripterygium wilfordii</name>
    <name type="common">Thunder God vine</name>
    <dbReference type="NCBI Taxonomy" id="458696"/>
    <lineage>
        <taxon>Eukaryota</taxon>
        <taxon>Viridiplantae</taxon>
        <taxon>Streptophyta</taxon>
        <taxon>Embryophyta</taxon>
        <taxon>Tracheophyta</taxon>
        <taxon>Spermatophyta</taxon>
        <taxon>Magnoliopsida</taxon>
        <taxon>eudicotyledons</taxon>
        <taxon>Gunneridae</taxon>
        <taxon>Pentapetalae</taxon>
        <taxon>rosids</taxon>
        <taxon>fabids</taxon>
        <taxon>Celastrales</taxon>
        <taxon>Celastraceae</taxon>
        <taxon>Tripterygium</taxon>
    </lineage>
</organism>
<proteinExistence type="inferred from homology"/>
<protein>
    <submittedName>
        <fullName evidence="7">Peroxisomal membrane 22 kDa family protein isoform 1</fullName>
    </submittedName>
</protein>
<dbReference type="FunCoup" id="A0A7J7CZE7">
    <property type="interactions" value="343"/>
</dbReference>
<evidence type="ECO:0000256" key="5">
    <source>
        <dbReference type="ARBA" id="ARBA00023136"/>
    </source>
</evidence>
<keyword evidence="5" id="KW-0472">Membrane</keyword>
<dbReference type="InParanoid" id="A0A7J7CZE7"/>
<keyword evidence="4" id="KW-1133">Transmembrane helix</keyword>
<reference evidence="7 8" key="1">
    <citation type="journal article" date="2020" name="Nat. Commun.">
        <title>Genome of Tripterygium wilfordii and identification of cytochrome P450 involved in triptolide biosynthesis.</title>
        <authorList>
            <person name="Tu L."/>
            <person name="Su P."/>
            <person name="Zhang Z."/>
            <person name="Gao L."/>
            <person name="Wang J."/>
            <person name="Hu T."/>
            <person name="Zhou J."/>
            <person name="Zhang Y."/>
            <person name="Zhao Y."/>
            <person name="Liu Y."/>
            <person name="Song Y."/>
            <person name="Tong Y."/>
            <person name="Lu Y."/>
            <person name="Yang J."/>
            <person name="Xu C."/>
            <person name="Jia M."/>
            <person name="Peters R.J."/>
            <person name="Huang L."/>
            <person name="Gao W."/>
        </authorList>
    </citation>
    <scope>NUCLEOTIDE SEQUENCE [LARGE SCALE GENOMIC DNA]</scope>
    <source>
        <strain evidence="8">cv. XIE 37</strain>
        <tissue evidence="7">Leaf</tissue>
    </source>
</reference>
<dbReference type="AlphaFoldDB" id="A0A7J7CZE7"/>
<gene>
    <name evidence="7" type="ORF">HS088_TW12G00670</name>
</gene>
<keyword evidence="8" id="KW-1185">Reference proteome</keyword>
<evidence type="ECO:0000256" key="1">
    <source>
        <dbReference type="ARBA" id="ARBA00004141"/>
    </source>
</evidence>
<evidence type="ECO:0000256" key="4">
    <source>
        <dbReference type="ARBA" id="ARBA00022989"/>
    </source>
</evidence>
<comment type="similarity">
    <text evidence="2 6">Belongs to the peroxisomal membrane protein PXMP2/4 family.</text>
</comment>
<dbReference type="PANTHER" id="PTHR11266:SF88">
    <property type="entry name" value="PROTEIN SYM1-LIKE"/>
    <property type="match status" value="1"/>
</dbReference>
<evidence type="ECO:0000256" key="3">
    <source>
        <dbReference type="ARBA" id="ARBA00022692"/>
    </source>
</evidence>
<dbReference type="Proteomes" id="UP000593562">
    <property type="component" value="Unassembled WGS sequence"/>
</dbReference>
<dbReference type="GO" id="GO:0005737">
    <property type="term" value="C:cytoplasm"/>
    <property type="evidence" value="ECO:0007669"/>
    <property type="project" value="TreeGrafter"/>
</dbReference>